<feature type="compositionally biased region" description="Basic and acidic residues" evidence="1">
    <location>
        <begin position="53"/>
        <end position="73"/>
    </location>
</feature>
<evidence type="ECO:0000256" key="1">
    <source>
        <dbReference type="SAM" id="MobiDB-lite"/>
    </source>
</evidence>
<dbReference type="HOGENOM" id="CLU_1839240_0_0_2"/>
<accession>U1N9X4</accession>
<feature type="compositionally biased region" description="Polar residues" evidence="1">
    <location>
        <begin position="26"/>
        <end position="36"/>
    </location>
</feature>
<proteinExistence type="predicted"/>
<dbReference type="Proteomes" id="UP000030710">
    <property type="component" value="Unassembled WGS sequence"/>
</dbReference>
<sequence>LLRVTPSAVKSLWKWGNSMDAATRRSTTLSKTSDTNRCLDLPVSADPRSPVRRHGDPEHRLRCRGNDRTRSQAEEIPCSRAQKPESAGVTPPSGGSTDTAPARAVRLTSSSISDPATRRDTLVASIGHDTCRGSLANRG</sequence>
<dbReference type="EMBL" id="KE356561">
    <property type="protein sequence ID" value="ERG93620.1"/>
    <property type="molecule type" value="Genomic_DNA"/>
</dbReference>
<reference evidence="2 3" key="1">
    <citation type="journal article" date="2013" name="PLoS ONE">
        <title>Assembly-driven community genomics of a hypersaline microbial ecosystem.</title>
        <authorList>
            <person name="Podell S."/>
            <person name="Ugalde J.A."/>
            <person name="Narasingarao P."/>
            <person name="Banfield J.F."/>
            <person name="Heidelberg K.B."/>
            <person name="Allen E.E."/>
        </authorList>
    </citation>
    <scope>NUCLEOTIDE SEQUENCE [LARGE SCALE GENOMIC DNA]</scope>
    <source>
        <strain evidence="3">J07HQW2</strain>
    </source>
</reference>
<dbReference type="AlphaFoldDB" id="U1N9X4"/>
<organism evidence="2 3">
    <name type="scientific">Haloquadratum walsbyi J07HQW2</name>
    <dbReference type="NCBI Taxonomy" id="1238425"/>
    <lineage>
        <taxon>Archaea</taxon>
        <taxon>Methanobacteriati</taxon>
        <taxon>Methanobacteriota</taxon>
        <taxon>Stenosarchaea group</taxon>
        <taxon>Halobacteria</taxon>
        <taxon>Halobacteriales</taxon>
        <taxon>Haloferacaceae</taxon>
        <taxon>Haloquadratum</taxon>
    </lineage>
</organism>
<name>U1N9X4_9EURY</name>
<evidence type="ECO:0000313" key="2">
    <source>
        <dbReference type="EMBL" id="ERG93620.1"/>
    </source>
</evidence>
<protein>
    <submittedName>
        <fullName evidence="2">Uncharacterized protein</fullName>
    </submittedName>
</protein>
<evidence type="ECO:0000313" key="3">
    <source>
        <dbReference type="Proteomes" id="UP000030710"/>
    </source>
</evidence>
<gene>
    <name evidence="2" type="ORF">J07HQW2_00053</name>
</gene>
<feature type="non-terminal residue" evidence="2">
    <location>
        <position position="1"/>
    </location>
</feature>
<feature type="region of interest" description="Disordered" evidence="1">
    <location>
        <begin position="26"/>
        <end position="125"/>
    </location>
</feature>